<evidence type="ECO:0000313" key="4">
    <source>
        <dbReference type="EMBL" id="ROR95549.1"/>
    </source>
</evidence>
<dbReference type="EMBL" id="RKHQ01000001">
    <property type="protein sequence ID" value="ROR95465.1"/>
    <property type="molecule type" value="Genomic_DNA"/>
</dbReference>
<keyword evidence="5" id="KW-1185">Reference proteome</keyword>
<dbReference type="Gene3D" id="3.90.1750.20">
    <property type="entry name" value="Putative Large Serine Recombinase, Chain B, Domain 2"/>
    <property type="match status" value="1"/>
</dbReference>
<dbReference type="RefSeq" id="WP_123737789.1">
    <property type="nucleotide sequence ID" value="NZ_RKHQ01000001.1"/>
</dbReference>
<dbReference type="InterPro" id="IPR050639">
    <property type="entry name" value="SSR_resolvase"/>
</dbReference>
<dbReference type="InterPro" id="IPR006119">
    <property type="entry name" value="Resolv_N"/>
</dbReference>
<dbReference type="SUPFAM" id="SSF53041">
    <property type="entry name" value="Resolvase-like"/>
    <property type="match status" value="1"/>
</dbReference>
<evidence type="ECO:0000259" key="2">
    <source>
        <dbReference type="PROSITE" id="PS51737"/>
    </source>
</evidence>
<dbReference type="PANTHER" id="PTHR30461">
    <property type="entry name" value="DNA-INVERTASE FROM LAMBDOID PROPHAGE"/>
    <property type="match status" value="1"/>
</dbReference>
<dbReference type="EMBL" id="RKHQ01000001">
    <property type="protein sequence ID" value="ROR95549.1"/>
    <property type="molecule type" value="Genomic_DNA"/>
</dbReference>
<evidence type="ECO:0000313" key="3">
    <source>
        <dbReference type="EMBL" id="ROR95465.1"/>
    </source>
</evidence>
<sequence length="469" mass="51766">MDVALYVRISLDRYGNQEGVENQREALVEWCSRQGWRIVGIYEDNDISATTGARRPGFEALLRSGAEAIAVWHTDRLVRTNRDLERVIELGINVYAKEAGHLDLSTPAGRAVARTVTAWAQYEGEQKAIRQRLSNAARARKGKRWWATRPYGNEMDGSLNQAEAAVIQRAAGELIGGASLYGIAKRLNEEGHPTARGGKWTGALLRQVLQNPRIAGVRVYDGVEVGTGDWEAPLDMTTWRTMKAILDRPERNTNPVRKVRKHLLVSLATCGVCGSTLKSGRRRSTPPRRAIGAERVTPLGYYLTCSSGYHVMIPEPLVDDTVEGFIFTLVDMAEIEDPDTSTPEHGATLVGEAAALRERLTEAAASFAEGVLTIEQLGTITTGLRGRLEEIERSIAETEKAPTLARFLAAEDAKREWGRMSLDEKRQIIDRLVQVSVHPAGKGRRYGREHVIVTLRRSEPGSRVATAGV</sequence>
<protein>
    <submittedName>
        <fullName evidence="3">DNA invertase Pin-like site-specific DNA recombinase</fullName>
    </submittedName>
</protein>
<evidence type="ECO:0000313" key="5">
    <source>
        <dbReference type="Proteomes" id="UP000275356"/>
    </source>
</evidence>
<dbReference type="PANTHER" id="PTHR30461:SF23">
    <property type="entry name" value="DNA RECOMBINASE-RELATED"/>
    <property type="match status" value="1"/>
</dbReference>
<feature type="domain" description="Resolvase/invertase-type recombinase catalytic" evidence="1">
    <location>
        <begin position="2"/>
        <end position="142"/>
    </location>
</feature>
<dbReference type="GO" id="GO:0003677">
    <property type="term" value="F:DNA binding"/>
    <property type="evidence" value="ECO:0007669"/>
    <property type="project" value="InterPro"/>
</dbReference>
<dbReference type="GO" id="GO:0000150">
    <property type="term" value="F:DNA strand exchange activity"/>
    <property type="evidence" value="ECO:0007669"/>
    <property type="project" value="InterPro"/>
</dbReference>
<gene>
    <name evidence="3" type="ORF">EDD28_0018</name>
    <name evidence="4" type="ORF">EDD28_0106</name>
</gene>
<dbReference type="SMART" id="SM00857">
    <property type="entry name" value="Resolvase"/>
    <property type="match status" value="1"/>
</dbReference>
<dbReference type="Proteomes" id="UP000275356">
    <property type="component" value="Unassembled WGS sequence"/>
</dbReference>
<dbReference type="InterPro" id="IPR036162">
    <property type="entry name" value="Resolvase-like_N_sf"/>
</dbReference>
<dbReference type="Gene3D" id="3.40.50.1390">
    <property type="entry name" value="Resolvase, N-terminal catalytic domain"/>
    <property type="match status" value="1"/>
</dbReference>
<dbReference type="InterPro" id="IPR011109">
    <property type="entry name" value="DNA_bind_recombinase_dom"/>
</dbReference>
<accession>A0A3N2D6R8</accession>
<proteinExistence type="predicted"/>
<reference evidence="3 5" key="1">
    <citation type="submission" date="2018-11" db="EMBL/GenBank/DDBJ databases">
        <title>Sequencing the genomes of 1000 actinobacteria strains.</title>
        <authorList>
            <person name="Klenk H.-P."/>
        </authorList>
    </citation>
    <scope>NUCLEOTIDE SEQUENCE [LARGE SCALE GENOMIC DNA]</scope>
    <source>
        <strain evidence="3 5">DSM 13521</strain>
    </source>
</reference>
<dbReference type="PROSITE" id="PS51737">
    <property type="entry name" value="RECOMBINASE_DNA_BIND"/>
    <property type="match status" value="1"/>
</dbReference>
<dbReference type="OrthoDB" id="4500247at2"/>
<dbReference type="AlphaFoldDB" id="A0A3N2D6R8"/>
<dbReference type="PROSITE" id="PS51736">
    <property type="entry name" value="RECOMBINASES_3"/>
    <property type="match status" value="1"/>
</dbReference>
<organism evidence="3 5">
    <name type="scientific">Salana multivorans</name>
    <dbReference type="NCBI Taxonomy" id="120377"/>
    <lineage>
        <taxon>Bacteria</taxon>
        <taxon>Bacillati</taxon>
        <taxon>Actinomycetota</taxon>
        <taxon>Actinomycetes</taxon>
        <taxon>Micrococcales</taxon>
        <taxon>Beutenbergiaceae</taxon>
        <taxon>Salana</taxon>
    </lineage>
</organism>
<dbReference type="Pfam" id="PF07508">
    <property type="entry name" value="Recombinase"/>
    <property type="match status" value="1"/>
</dbReference>
<dbReference type="CDD" id="cd00338">
    <property type="entry name" value="Ser_Recombinase"/>
    <property type="match status" value="1"/>
</dbReference>
<dbReference type="InterPro" id="IPR038109">
    <property type="entry name" value="DNA_bind_recomb_sf"/>
</dbReference>
<comment type="caution">
    <text evidence="3">The sequence shown here is derived from an EMBL/GenBank/DDBJ whole genome shotgun (WGS) entry which is preliminary data.</text>
</comment>
<feature type="domain" description="Recombinase" evidence="2">
    <location>
        <begin position="145"/>
        <end position="252"/>
    </location>
</feature>
<evidence type="ECO:0000259" key="1">
    <source>
        <dbReference type="PROSITE" id="PS51736"/>
    </source>
</evidence>
<name>A0A3N2D6R8_9MICO</name>
<dbReference type="Pfam" id="PF00239">
    <property type="entry name" value="Resolvase"/>
    <property type="match status" value="1"/>
</dbReference>